<comment type="function">
    <text evidence="5 6">Prevents the cell division inhibition by proteins MinC and MinD at internal division sites while permitting inhibition at polar sites. This ensures cell division at the proper site by restricting the formation of a division septum at the midpoint of the long axis of the cell.</text>
</comment>
<dbReference type="NCBIfam" id="NF001422">
    <property type="entry name" value="PRK00296.1"/>
    <property type="match status" value="1"/>
</dbReference>
<organism evidence="7 8">
    <name type="scientific">Thalassotalea euphylliae</name>
    <dbReference type="NCBI Taxonomy" id="1655234"/>
    <lineage>
        <taxon>Bacteria</taxon>
        <taxon>Pseudomonadati</taxon>
        <taxon>Pseudomonadota</taxon>
        <taxon>Gammaproteobacteria</taxon>
        <taxon>Alteromonadales</taxon>
        <taxon>Colwelliaceae</taxon>
        <taxon>Thalassotalea</taxon>
    </lineage>
</organism>
<dbReference type="GO" id="GO:0051301">
    <property type="term" value="P:cell division"/>
    <property type="evidence" value="ECO:0007669"/>
    <property type="project" value="UniProtKB-KW"/>
</dbReference>
<gene>
    <name evidence="6 7" type="primary">minE</name>
    <name evidence="7" type="ORF">DXX93_15920</name>
</gene>
<evidence type="ECO:0000313" key="7">
    <source>
        <dbReference type="EMBL" id="REL27899.1"/>
    </source>
</evidence>
<dbReference type="NCBIfam" id="TIGR01215">
    <property type="entry name" value="minE"/>
    <property type="match status" value="1"/>
</dbReference>
<dbReference type="HAMAP" id="MF_00262">
    <property type="entry name" value="MinE"/>
    <property type="match status" value="1"/>
</dbReference>
<evidence type="ECO:0000256" key="4">
    <source>
        <dbReference type="ARBA" id="ARBA00023306"/>
    </source>
</evidence>
<dbReference type="RefSeq" id="WP_116008965.1">
    <property type="nucleotide sequence ID" value="NZ_QUOU01000001.1"/>
</dbReference>
<dbReference type="GO" id="GO:0042802">
    <property type="term" value="F:identical protein binding"/>
    <property type="evidence" value="ECO:0007669"/>
    <property type="project" value="UniProtKB-ARBA"/>
</dbReference>
<reference evidence="7 8" key="1">
    <citation type="submission" date="2018-08" db="EMBL/GenBank/DDBJ databases">
        <title>Thalassotalea euphylliae genome.</title>
        <authorList>
            <person name="Summers S."/>
            <person name="Rice S.A."/>
            <person name="Freckelton M.L."/>
            <person name="Nedved B.T."/>
            <person name="Hadfield M.G."/>
        </authorList>
    </citation>
    <scope>NUCLEOTIDE SEQUENCE [LARGE SCALE GENOMIC DNA]</scope>
    <source>
        <strain evidence="7 8">H1</strain>
    </source>
</reference>
<comment type="caution">
    <text evidence="7">The sequence shown here is derived from an EMBL/GenBank/DDBJ whole genome shotgun (WGS) entry which is preliminary data.</text>
</comment>
<dbReference type="FunFam" id="3.30.1070.10:FF:000001">
    <property type="entry name" value="Cell division topological specificity factor"/>
    <property type="match status" value="1"/>
</dbReference>
<dbReference type="Pfam" id="PF03776">
    <property type="entry name" value="MinE"/>
    <property type="match status" value="1"/>
</dbReference>
<dbReference type="GO" id="GO:0032955">
    <property type="term" value="P:regulation of division septum assembly"/>
    <property type="evidence" value="ECO:0007669"/>
    <property type="project" value="InterPro"/>
</dbReference>
<dbReference type="AlphaFoldDB" id="A0A3E0TTU8"/>
<evidence type="ECO:0000256" key="1">
    <source>
        <dbReference type="ARBA" id="ARBA00008168"/>
    </source>
</evidence>
<name>A0A3E0TTU8_9GAMM</name>
<evidence type="ECO:0000256" key="3">
    <source>
        <dbReference type="ARBA" id="ARBA00022618"/>
    </source>
</evidence>
<evidence type="ECO:0000256" key="2">
    <source>
        <dbReference type="ARBA" id="ARBA00020112"/>
    </source>
</evidence>
<keyword evidence="3 6" id="KW-0132">Cell division</keyword>
<evidence type="ECO:0000256" key="6">
    <source>
        <dbReference type="HAMAP-Rule" id="MF_00262"/>
    </source>
</evidence>
<dbReference type="Proteomes" id="UP000256478">
    <property type="component" value="Unassembled WGS sequence"/>
</dbReference>
<dbReference type="InterPro" id="IPR036707">
    <property type="entry name" value="MinE_sf"/>
</dbReference>
<keyword evidence="4 6" id="KW-0131">Cell cycle</keyword>
<accession>A0A3E0TTU8</accession>
<evidence type="ECO:0000313" key="8">
    <source>
        <dbReference type="Proteomes" id="UP000256478"/>
    </source>
</evidence>
<proteinExistence type="inferred from homology"/>
<evidence type="ECO:0000256" key="5">
    <source>
        <dbReference type="ARBA" id="ARBA00025265"/>
    </source>
</evidence>
<dbReference type="SUPFAM" id="SSF55229">
    <property type="entry name" value="Cell division protein MinE topological specificity domain"/>
    <property type="match status" value="1"/>
</dbReference>
<dbReference type="InterPro" id="IPR005527">
    <property type="entry name" value="MinE"/>
</dbReference>
<protein>
    <recommendedName>
        <fullName evidence="2 6">Cell division topological specificity factor</fullName>
    </recommendedName>
</protein>
<dbReference type="OrthoDB" id="9802655at2"/>
<dbReference type="EMBL" id="QUOU01000001">
    <property type="protein sequence ID" value="REL27899.1"/>
    <property type="molecule type" value="Genomic_DNA"/>
</dbReference>
<comment type="similarity">
    <text evidence="1 6">Belongs to the MinE family.</text>
</comment>
<dbReference type="Gene3D" id="3.30.1070.10">
    <property type="entry name" value="Cell division topological specificity factor MinE"/>
    <property type="match status" value="1"/>
</dbReference>
<sequence length="86" mass="9745">MALLDYFRSSKKTSASLAKERLQIIVAHERNARSGPDYLPQMKRDIIEVISKYVPSINSDQVSVQLEQKDDDLAVLELNVTLPEKS</sequence>